<dbReference type="NCBIfam" id="TIGR01509">
    <property type="entry name" value="HAD-SF-IA-v3"/>
    <property type="match status" value="1"/>
</dbReference>
<protein>
    <submittedName>
        <fullName evidence="2">HAD family phosphatase</fullName>
    </submittedName>
</protein>
<dbReference type="SFLD" id="SFLDS00003">
    <property type="entry name" value="Haloacid_Dehalogenase"/>
    <property type="match status" value="1"/>
</dbReference>
<dbReference type="Gene3D" id="1.10.150.240">
    <property type="entry name" value="Putative phosphatase, domain 2"/>
    <property type="match status" value="1"/>
</dbReference>
<evidence type="ECO:0000313" key="2">
    <source>
        <dbReference type="EMBL" id="PST42110.1"/>
    </source>
</evidence>
<dbReference type="Proteomes" id="UP001198439">
    <property type="component" value="Unassembled WGS sequence"/>
</dbReference>
<reference evidence="2" key="2">
    <citation type="journal article" date="2019" name="Int. J. Syst. Evol. Microbiol.">
        <title>Faecalibacillus intestinalis gen. nov., sp. nov. and Faecalibacillus faecis sp. nov., isolated from human faeces.</title>
        <authorList>
            <person name="Seo B."/>
            <person name="Jeon K."/>
            <person name="Baek I."/>
            <person name="Lee Y.M."/>
            <person name="Baek K."/>
            <person name="Ko G."/>
        </authorList>
    </citation>
    <scope>NUCLEOTIDE SEQUENCE</scope>
    <source>
        <strain evidence="2">SNUG30370</strain>
    </source>
</reference>
<gene>
    <name evidence="2" type="ORF">C7U55_00710</name>
    <name evidence="1" type="ORF">LJD69_06420</name>
</gene>
<dbReference type="CDD" id="cd02603">
    <property type="entry name" value="HAD_sEH-N_like"/>
    <property type="match status" value="1"/>
</dbReference>
<dbReference type="Gene3D" id="3.40.50.1000">
    <property type="entry name" value="HAD superfamily/HAD-like"/>
    <property type="match status" value="1"/>
</dbReference>
<evidence type="ECO:0000313" key="3">
    <source>
        <dbReference type="Proteomes" id="UP000241201"/>
    </source>
</evidence>
<dbReference type="InterPro" id="IPR006439">
    <property type="entry name" value="HAD-SF_hydro_IA"/>
</dbReference>
<accession>A0A2T3G3I4</accession>
<dbReference type="PANTHER" id="PTHR43611:SF3">
    <property type="entry name" value="FLAVIN MONONUCLEOTIDE HYDROLASE 1, CHLOROPLATIC"/>
    <property type="match status" value="1"/>
</dbReference>
<reference evidence="1" key="3">
    <citation type="submission" date="2021-10" db="EMBL/GenBank/DDBJ databases">
        <title>Collection of gut derived symbiotic bacterial strains cultured from healthy donors.</title>
        <authorList>
            <person name="Lin H."/>
            <person name="Littmann E."/>
            <person name="Kohout C."/>
            <person name="Pamer E.G."/>
        </authorList>
    </citation>
    <scope>NUCLEOTIDE SEQUENCE</scope>
    <source>
        <strain evidence="1">DFI.4.48</strain>
    </source>
</reference>
<dbReference type="SUPFAM" id="SSF56784">
    <property type="entry name" value="HAD-like"/>
    <property type="match status" value="1"/>
</dbReference>
<dbReference type="InterPro" id="IPR023198">
    <property type="entry name" value="PGP-like_dom2"/>
</dbReference>
<dbReference type="InterPro" id="IPR023214">
    <property type="entry name" value="HAD_sf"/>
</dbReference>
<sequence>MIKNIVLDMGNVCCKWDVDYISSKLTTNKEDQEFLIKYLFQSPQWLQLDKGSISLKEAKQQLLESVSKEKRELIEYGFEHWFEYFEQFDEMEEFIKEYKQKGYHFYLLSNCSLQFNQYYQTKSIFQHLEGLYISAAHQKIKPNLDIFEDFLKEYHLQANECFFVDDLKENVEGAKKIGMQGLVYHGNVQELKQLIK</sequence>
<dbReference type="SFLD" id="SFLDG01129">
    <property type="entry name" value="C1.5:_HAD__Beta-PGM__Phosphata"/>
    <property type="match status" value="1"/>
</dbReference>
<dbReference type="Proteomes" id="UP000241201">
    <property type="component" value="Unassembled WGS sequence"/>
</dbReference>
<dbReference type="EMBL" id="JAJDKZ010000014">
    <property type="protein sequence ID" value="MCB8610223.1"/>
    <property type="molecule type" value="Genomic_DNA"/>
</dbReference>
<evidence type="ECO:0000313" key="1">
    <source>
        <dbReference type="EMBL" id="MCB8610223.1"/>
    </source>
</evidence>
<reference evidence="3" key="1">
    <citation type="submission" date="2018-03" db="EMBL/GenBank/DDBJ databases">
        <title>Lachnoclostridium SNUG30370 gen.nov., sp.nov., isolated from human faeces.</title>
        <authorList>
            <person name="Seo B."/>
            <person name="Jeon K."/>
            <person name="Ko G."/>
        </authorList>
    </citation>
    <scope>NUCLEOTIDE SEQUENCE [LARGE SCALE GENOMIC DNA]</scope>
    <source>
        <strain evidence="3">SNUG30370</strain>
    </source>
</reference>
<comment type="caution">
    <text evidence="2">The sequence shown here is derived from an EMBL/GenBank/DDBJ whole genome shotgun (WGS) entry which is preliminary data.</text>
</comment>
<dbReference type="AlphaFoldDB" id="A0A2T3G3I4"/>
<keyword evidence="3" id="KW-1185">Reference proteome</keyword>
<dbReference type="PANTHER" id="PTHR43611">
    <property type="entry name" value="ALPHA-D-GLUCOSE 1-PHOSPHATE PHOSPHATASE"/>
    <property type="match status" value="1"/>
</dbReference>
<dbReference type="GeneID" id="77469625"/>
<name>A0A2T3G3I4_9FIRM</name>
<dbReference type="RefSeq" id="WP_106986902.1">
    <property type="nucleotide sequence ID" value="NZ_DBGCOW010000045.1"/>
</dbReference>
<dbReference type="InterPro" id="IPR041492">
    <property type="entry name" value="HAD_2"/>
</dbReference>
<proteinExistence type="predicted"/>
<dbReference type="InterPro" id="IPR036412">
    <property type="entry name" value="HAD-like_sf"/>
</dbReference>
<dbReference type="Pfam" id="PF13419">
    <property type="entry name" value="HAD_2"/>
    <property type="match status" value="1"/>
</dbReference>
<dbReference type="EMBL" id="PYLP01000001">
    <property type="protein sequence ID" value="PST42110.1"/>
    <property type="molecule type" value="Genomic_DNA"/>
</dbReference>
<organism evidence="2 3">
    <name type="scientific">Faecalibacillus faecis</name>
    <dbReference type="NCBI Taxonomy" id="1982628"/>
    <lineage>
        <taxon>Bacteria</taxon>
        <taxon>Bacillati</taxon>
        <taxon>Bacillota</taxon>
        <taxon>Erysipelotrichia</taxon>
        <taxon>Erysipelotrichales</taxon>
        <taxon>Coprobacillaceae</taxon>
        <taxon>Faecalibacillus</taxon>
    </lineage>
</organism>